<dbReference type="RefSeq" id="WP_109678980.1">
    <property type="nucleotide sequence ID" value="NZ_CP086615.1"/>
</dbReference>
<protein>
    <recommendedName>
        <fullName evidence="3">DUF3576 domain-containing protein</fullName>
    </recommendedName>
</protein>
<sequence length="162" mass="17499">MVIAVVLAGCAGVPRGPDYARVPLDSELRLADEHVADANGFLYFQGGRRVSAPNRFAAPWCRLRSGVGPVPRQWRVTGFDVLAWDSGGVAPGPGFVGRENDSVELVDYRSLMDLRTADGRSGRLRCVVRAVAGGPQRYLTPEQIRTILEPAAELASPAARDR</sequence>
<gene>
    <name evidence="1" type="ORF">DEM34_11620</name>
</gene>
<dbReference type="Proteomes" id="UP000245474">
    <property type="component" value="Unassembled WGS sequence"/>
</dbReference>
<reference evidence="1 2" key="1">
    <citation type="submission" date="2018-05" db="EMBL/GenBank/DDBJ databases">
        <title>Spiribacter halobius sp. nov., a moderately halophilic bacterium isolated from marine solar saltern.</title>
        <authorList>
            <person name="Zheng W.-S."/>
            <person name="Lu D.-C."/>
            <person name="Du Z.-J."/>
        </authorList>
    </citation>
    <scope>NUCLEOTIDE SEQUENCE [LARGE SCALE GENOMIC DNA]</scope>
    <source>
        <strain evidence="1 2">E85</strain>
    </source>
</reference>
<proteinExistence type="predicted"/>
<dbReference type="EMBL" id="QFFI01000017">
    <property type="protein sequence ID" value="PWG62590.1"/>
    <property type="molecule type" value="Genomic_DNA"/>
</dbReference>
<dbReference type="AlphaFoldDB" id="A0A2U2N0E6"/>
<keyword evidence="2" id="KW-1185">Reference proteome</keyword>
<name>A0A2U2N0E6_9GAMM</name>
<comment type="caution">
    <text evidence="1">The sequence shown here is derived from an EMBL/GenBank/DDBJ whole genome shotgun (WGS) entry which is preliminary data.</text>
</comment>
<evidence type="ECO:0008006" key="3">
    <source>
        <dbReference type="Google" id="ProtNLM"/>
    </source>
</evidence>
<organism evidence="1 2">
    <name type="scientific">Sediminicurvatus halobius</name>
    <dbReference type="NCBI Taxonomy" id="2182432"/>
    <lineage>
        <taxon>Bacteria</taxon>
        <taxon>Pseudomonadati</taxon>
        <taxon>Pseudomonadota</taxon>
        <taxon>Gammaproteobacteria</taxon>
        <taxon>Chromatiales</taxon>
        <taxon>Ectothiorhodospiraceae</taxon>
        <taxon>Sediminicurvatus</taxon>
    </lineage>
</organism>
<evidence type="ECO:0000313" key="1">
    <source>
        <dbReference type="EMBL" id="PWG62590.1"/>
    </source>
</evidence>
<evidence type="ECO:0000313" key="2">
    <source>
        <dbReference type="Proteomes" id="UP000245474"/>
    </source>
</evidence>
<accession>A0A2U2N0E6</accession>